<keyword evidence="4" id="KW-0804">Transcription</keyword>
<dbReference type="Pfam" id="PF00126">
    <property type="entry name" value="HTH_1"/>
    <property type="match status" value="1"/>
</dbReference>
<comment type="caution">
    <text evidence="6">The sequence shown here is derived from an EMBL/GenBank/DDBJ whole genome shotgun (WGS) entry which is preliminary data.</text>
</comment>
<dbReference type="InterPro" id="IPR005119">
    <property type="entry name" value="LysR_subst-bd"/>
</dbReference>
<dbReference type="EMBL" id="JBBKZS010000003">
    <property type="protein sequence ID" value="MEJ8854912.1"/>
    <property type="molecule type" value="Genomic_DNA"/>
</dbReference>
<dbReference type="CDD" id="cd08440">
    <property type="entry name" value="PBP2_LTTR_like_4"/>
    <property type="match status" value="1"/>
</dbReference>
<dbReference type="Pfam" id="PF03466">
    <property type="entry name" value="LysR_substrate"/>
    <property type="match status" value="1"/>
</dbReference>
<dbReference type="Proteomes" id="UP001367030">
    <property type="component" value="Unassembled WGS sequence"/>
</dbReference>
<evidence type="ECO:0000256" key="1">
    <source>
        <dbReference type="ARBA" id="ARBA00009437"/>
    </source>
</evidence>
<dbReference type="SUPFAM" id="SSF46785">
    <property type="entry name" value="Winged helix' DNA-binding domain"/>
    <property type="match status" value="1"/>
</dbReference>
<dbReference type="PRINTS" id="PR00039">
    <property type="entry name" value="HTHLYSR"/>
</dbReference>
<dbReference type="RefSeq" id="WP_340335001.1">
    <property type="nucleotide sequence ID" value="NZ_JBBKZS010000003.1"/>
</dbReference>
<evidence type="ECO:0000313" key="6">
    <source>
        <dbReference type="EMBL" id="MEJ8854912.1"/>
    </source>
</evidence>
<accession>A0ABU8X537</accession>
<evidence type="ECO:0000256" key="4">
    <source>
        <dbReference type="ARBA" id="ARBA00023163"/>
    </source>
</evidence>
<dbReference type="Gene3D" id="3.40.190.290">
    <property type="match status" value="1"/>
</dbReference>
<name>A0ABU8X537_9BURK</name>
<dbReference type="InterPro" id="IPR036388">
    <property type="entry name" value="WH-like_DNA-bd_sf"/>
</dbReference>
<organism evidence="6 7">
    <name type="scientific">Variovorax robiniae</name>
    <dbReference type="NCBI Taxonomy" id="1836199"/>
    <lineage>
        <taxon>Bacteria</taxon>
        <taxon>Pseudomonadati</taxon>
        <taxon>Pseudomonadota</taxon>
        <taxon>Betaproteobacteria</taxon>
        <taxon>Burkholderiales</taxon>
        <taxon>Comamonadaceae</taxon>
        <taxon>Variovorax</taxon>
    </lineage>
</organism>
<gene>
    <name evidence="6" type="ORF">WKW79_10060</name>
</gene>
<evidence type="ECO:0000256" key="3">
    <source>
        <dbReference type="ARBA" id="ARBA00023125"/>
    </source>
</evidence>
<dbReference type="SUPFAM" id="SSF53850">
    <property type="entry name" value="Periplasmic binding protein-like II"/>
    <property type="match status" value="1"/>
</dbReference>
<keyword evidence="7" id="KW-1185">Reference proteome</keyword>
<evidence type="ECO:0000256" key="2">
    <source>
        <dbReference type="ARBA" id="ARBA00023015"/>
    </source>
</evidence>
<keyword evidence="3" id="KW-0238">DNA-binding</keyword>
<dbReference type="InterPro" id="IPR036390">
    <property type="entry name" value="WH_DNA-bd_sf"/>
</dbReference>
<dbReference type="InterPro" id="IPR000847">
    <property type="entry name" value="LysR_HTH_N"/>
</dbReference>
<feature type="domain" description="HTH lysR-type" evidence="5">
    <location>
        <begin position="6"/>
        <end position="63"/>
    </location>
</feature>
<reference evidence="6 7" key="1">
    <citation type="submission" date="2024-03" db="EMBL/GenBank/DDBJ databases">
        <title>Novel species of the genus Variovorax.</title>
        <authorList>
            <person name="Liu Q."/>
            <person name="Xin Y.-H."/>
        </authorList>
    </citation>
    <scope>NUCLEOTIDE SEQUENCE [LARGE SCALE GENOMIC DNA]</scope>
    <source>
        <strain evidence="6 7">KACC 18901</strain>
    </source>
</reference>
<dbReference type="PANTHER" id="PTHR30419">
    <property type="entry name" value="HTH-TYPE TRANSCRIPTIONAL REGULATOR YBHD"/>
    <property type="match status" value="1"/>
</dbReference>
<comment type="similarity">
    <text evidence="1">Belongs to the LysR transcriptional regulatory family.</text>
</comment>
<dbReference type="PROSITE" id="PS50931">
    <property type="entry name" value="HTH_LYSR"/>
    <property type="match status" value="1"/>
</dbReference>
<sequence>MPIADLSTRQLRAFAALADQRNFTRAAQRCHLSQPAFSTLIRTLEDTVGARLFDRDTRSVQLTPEGLQFESSARRLLDDMQDLIGDFADRVERRKGRVSVAALPSLAAGWLPEILAEFMRAWPGITVELHDALSDACIARVRNHEADFALSASGGQSSSAPDLRSMKLCTDRFHLVCRTDHPLAKEDRLSPKQLAPYPFIQMTRNSSVRQALDAALHPLRLNTVFEVEHLATVTGLIEAGVGISVVPTLTLFHFQRKSLVTRLLSARGLSRTIHLVQRREGSLSIAAQTLHDLILQRMGSLKVEDMIAG</sequence>
<keyword evidence="2" id="KW-0805">Transcription regulation</keyword>
<evidence type="ECO:0000259" key="5">
    <source>
        <dbReference type="PROSITE" id="PS50931"/>
    </source>
</evidence>
<dbReference type="InterPro" id="IPR050950">
    <property type="entry name" value="HTH-type_LysR_regulators"/>
</dbReference>
<dbReference type="PANTHER" id="PTHR30419:SF8">
    <property type="entry name" value="NITROGEN ASSIMILATION TRANSCRIPTIONAL ACTIVATOR-RELATED"/>
    <property type="match status" value="1"/>
</dbReference>
<dbReference type="Gene3D" id="1.10.10.10">
    <property type="entry name" value="Winged helix-like DNA-binding domain superfamily/Winged helix DNA-binding domain"/>
    <property type="match status" value="1"/>
</dbReference>
<evidence type="ECO:0000313" key="7">
    <source>
        <dbReference type="Proteomes" id="UP001367030"/>
    </source>
</evidence>
<protein>
    <submittedName>
        <fullName evidence="6">LysR family transcriptional regulator</fullName>
    </submittedName>
</protein>
<proteinExistence type="inferred from homology"/>